<evidence type="ECO:0000256" key="12">
    <source>
        <dbReference type="PROSITE-ProRule" id="PRU00322"/>
    </source>
</evidence>
<dbReference type="GO" id="GO:0071947">
    <property type="term" value="P:protein deubiquitination involved in ubiquitin-dependent protein catabolic process"/>
    <property type="evidence" value="ECO:0007669"/>
    <property type="project" value="TreeGrafter"/>
</dbReference>
<dbReference type="Proteomes" id="UP000275846">
    <property type="component" value="Unassembled WGS sequence"/>
</dbReference>
<dbReference type="STRING" id="70667.A0A183ST37"/>
<evidence type="ECO:0000313" key="17">
    <source>
        <dbReference type="Proteomes" id="UP000275846"/>
    </source>
</evidence>
<dbReference type="Gene3D" id="1.25.40.560">
    <property type="match status" value="1"/>
</dbReference>
<keyword evidence="7 12" id="KW-0863">Zinc-finger</keyword>
<comment type="catalytic activity">
    <reaction evidence="1">
        <text>Thiol-dependent hydrolysis of ester, thioester, amide, peptide and isopeptide bonds formed by the C-terminal Gly of ubiquitin (a 76-residue protein attached to proteins as an intracellular targeting signal).</text>
        <dbReference type="EC" id="3.4.19.12"/>
    </reaction>
</comment>
<feature type="domain" description="RanBP2-type" evidence="14">
    <location>
        <begin position="3"/>
        <end position="32"/>
    </location>
</feature>
<dbReference type="Pfam" id="PF02338">
    <property type="entry name" value="OTU"/>
    <property type="match status" value="1"/>
</dbReference>
<evidence type="ECO:0000259" key="15">
    <source>
        <dbReference type="PROSITE" id="PS50802"/>
    </source>
</evidence>
<evidence type="ECO:0000259" key="14">
    <source>
        <dbReference type="PROSITE" id="PS50199"/>
    </source>
</evidence>
<dbReference type="PROSITE" id="PS50802">
    <property type="entry name" value="OTU"/>
    <property type="match status" value="1"/>
</dbReference>
<dbReference type="InterPro" id="IPR036443">
    <property type="entry name" value="Znf_RanBP2_sf"/>
</dbReference>
<keyword evidence="17" id="KW-1185">Reference proteome</keyword>
<evidence type="ECO:0000256" key="4">
    <source>
        <dbReference type="ARBA" id="ARBA00022670"/>
    </source>
</evidence>
<name>A0A183ST37_SCHSO</name>
<keyword evidence="4" id="KW-0645">Protease</keyword>
<dbReference type="SMART" id="SM00547">
    <property type="entry name" value="ZnF_RBZ"/>
    <property type="match status" value="3"/>
</dbReference>
<dbReference type="GO" id="GO:0005634">
    <property type="term" value="C:nucleus"/>
    <property type="evidence" value="ECO:0007669"/>
    <property type="project" value="TreeGrafter"/>
</dbReference>
<dbReference type="Gene3D" id="4.10.1060.10">
    <property type="entry name" value="Zinc finger, RanBP2-type"/>
    <property type="match status" value="2"/>
</dbReference>
<dbReference type="AlphaFoldDB" id="A0A183ST37"/>
<keyword evidence="5" id="KW-0879">Wnt signaling pathway</keyword>
<dbReference type="GO" id="GO:0004843">
    <property type="term" value="F:cysteine-type deubiquitinase activity"/>
    <property type="evidence" value="ECO:0007669"/>
    <property type="project" value="UniProtKB-EC"/>
</dbReference>
<evidence type="ECO:0000256" key="1">
    <source>
        <dbReference type="ARBA" id="ARBA00000707"/>
    </source>
</evidence>
<dbReference type="GO" id="GO:0070530">
    <property type="term" value="F:K63-linked polyubiquitin modification-dependent protein binding"/>
    <property type="evidence" value="ECO:0007669"/>
    <property type="project" value="TreeGrafter"/>
</dbReference>
<dbReference type="SUPFAM" id="SSF90209">
    <property type="entry name" value="Ran binding protein zinc finger-like"/>
    <property type="match status" value="2"/>
</dbReference>
<keyword evidence="6" id="KW-0479">Metal-binding</keyword>
<dbReference type="PANTHER" id="PTHR13367">
    <property type="entry name" value="UBIQUITIN THIOESTERASE"/>
    <property type="match status" value="1"/>
</dbReference>
<feature type="region of interest" description="Disordered" evidence="13">
    <location>
        <begin position="669"/>
        <end position="728"/>
    </location>
</feature>
<dbReference type="EC" id="3.4.19.12" evidence="3"/>
<dbReference type="GO" id="GO:0005737">
    <property type="term" value="C:cytoplasm"/>
    <property type="evidence" value="ECO:0007669"/>
    <property type="project" value="TreeGrafter"/>
</dbReference>
<evidence type="ECO:0000256" key="11">
    <source>
        <dbReference type="ARBA" id="ARBA00022833"/>
    </source>
</evidence>
<dbReference type="Gene3D" id="2.30.30.380">
    <property type="entry name" value="Zn-finger domain of Sec23/24"/>
    <property type="match status" value="1"/>
</dbReference>
<feature type="domain" description="RanBP2-type" evidence="14">
    <location>
        <begin position="54"/>
        <end position="83"/>
    </location>
</feature>
<keyword evidence="8" id="KW-0833">Ubl conjugation pathway</keyword>
<dbReference type="InterPro" id="IPR003323">
    <property type="entry name" value="OTU_dom"/>
</dbReference>
<dbReference type="PANTHER" id="PTHR13367:SF28">
    <property type="entry name" value="UBIQUITIN THIOESTERASE ZRANB1"/>
    <property type="match status" value="1"/>
</dbReference>
<organism evidence="18">
    <name type="scientific">Schistocephalus solidus</name>
    <name type="common">Tapeworm</name>
    <dbReference type="NCBI Taxonomy" id="70667"/>
    <lineage>
        <taxon>Eukaryota</taxon>
        <taxon>Metazoa</taxon>
        <taxon>Spiralia</taxon>
        <taxon>Lophotrochozoa</taxon>
        <taxon>Platyhelminthes</taxon>
        <taxon>Cestoda</taxon>
        <taxon>Eucestoda</taxon>
        <taxon>Diphyllobothriidea</taxon>
        <taxon>Diphyllobothriidae</taxon>
        <taxon>Schistocephalus</taxon>
    </lineage>
</organism>
<gene>
    <name evidence="16" type="ORF">SSLN_LOCUS7385</name>
</gene>
<keyword evidence="10" id="KW-0788">Thiol protease</keyword>
<dbReference type="Pfam" id="PF00641">
    <property type="entry name" value="Zn_ribbon_RanBP"/>
    <property type="match status" value="1"/>
</dbReference>
<evidence type="ECO:0000256" key="6">
    <source>
        <dbReference type="ARBA" id="ARBA00022723"/>
    </source>
</evidence>
<evidence type="ECO:0000256" key="10">
    <source>
        <dbReference type="ARBA" id="ARBA00022807"/>
    </source>
</evidence>
<evidence type="ECO:0000256" key="9">
    <source>
        <dbReference type="ARBA" id="ARBA00022801"/>
    </source>
</evidence>
<comment type="similarity">
    <text evidence="2">Belongs to the peptidase C64 family.</text>
</comment>
<dbReference type="InterPro" id="IPR051346">
    <property type="entry name" value="OTU_Deubiquitinase"/>
</dbReference>
<evidence type="ECO:0000256" key="5">
    <source>
        <dbReference type="ARBA" id="ARBA00022687"/>
    </source>
</evidence>
<dbReference type="GO" id="GO:0008270">
    <property type="term" value="F:zinc ion binding"/>
    <property type="evidence" value="ECO:0007669"/>
    <property type="project" value="UniProtKB-KW"/>
</dbReference>
<feature type="domain" description="OTU" evidence="15">
    <location>
        <begin position="451"/>
        <end position="633"/>
    </location>
</feature>
<evidence type="ECO:0000313" key="16">
    <source>
        <dbReference type="EMBL" id="VDL93770.1"/>
    </source>
</evidence>
<dbReference type="InterPro" id="IPR049768">
    <property type="entry name" value="ZRANB1_OTU"/>
</dbReference>
<dbReference type="OrthoDB" id="6275030at2759"/>
<sequence length="861" mass="95727">MDPVQKWICPMCTYANWPKSRKCTLCLSPKDLPRIEDEMKRLDVSASPIHSEDHQAGWSCSRCTFINRINLEKCLQCDFARSSDVSGRTATSACAQESLLSAIKWRCNVCTYENWPKSRKCVMCHASCPVTSHLTLEESRPSTLPDQCLGGSAPSESLISVKPKQNVNTSHADIIWLDACKAVVLGEIATFENYIRSVENLDRRLTKRECHMLDRWFAQQLPADHPLLSSPEVVGTSSRIVTISTNISEPIDVSRSSREQRPVFTSPFKPGHKLLDIAKAYRRSNFVDILLREREYAELGCPVDPDPLSIQSCFPFNSSIATATAATAGSFESPPPSPRGVHLPAHRFFSKRSFCQTSPYLAKELRRILASGIRQRKGGFPCDYMSEWGTFFLPADIWNLQPTVQSILFSELLDSDAQTVSRSHYVFTELEERSKAINWWVTGGKRPTSHLFALWNRTDGDCLLDSLLQASWGIFDKQKTLRQALSESLAACESVFFRVWRDYETVQAADQYRLDDRQLLRDWRSILDAARQPRKTSSPPSLSTLCQVPTNRQNPCWFCGSLEQIHIFVLCHILRRPVIVYGVKYINNYRDEPIGISNFQGIYLPLLWERSFCSRNPLALGYTRGHFTALVPVEPLSMSEACDRSSSSPPIPREEGAGFVEAIATANTSDTALTSSTERQTSPRSSPLGLDDSTSLISGAGSGSSEGSGRNSKHAGEPSSCGRKGSSSVYLPLFDRQGQPLPVHFVSQREASATPHSTTTNRQANYSWGTLIREHLEVITTRRGLIVARMRLQPSPHHQVRGMVNDWLSVYLNLPDMCGTVRTAATGAAASATVSFPTDGTCAATSGYSGGASRQDRQSPS</sequence>
<dbReference type="GO" id="GO:0016055">
    <property type="term" value="P:Wnt signaling pathway"/>
    <property type="evidence" value="ECO:0007669"/>
    <property type="project" value="UniProtKB-KW"/>
</dbReference>
<accession>A0A183ST37</accession>
<feature type="compositionally biased region" description="Polar residues" evidence="13">
    <location>
        <begin position="669"/>
        <end position="685"/>
    </location>
</feature>
<evidence type="ECO:0000256" key="3">
    <source>
        <dbReference type="ARBA" id="ARBA00012759"/>
    </source>
</evidence>
<dbReference type="EMBL" id="UYSU01034121">
    <property type="protein sequence ID" value="VDL93770.1"/>
    <property type="molecule type" value="Genomic_DNA"/>
</dbReference>
<evidence type="ECO:0000256" key="2">
    <source>
        <dbReference type="ARBA" id="ARBA00005865"/>
    </source>
</evidence>
<dbReference type="CDD" id="cd22767">
    <property type="entry name" value="OTU_ZRANB1"/>
    <property type="match status" value="1"/>
</dbReference>
<protein>
    <recommendedName>
        <fullName evidence="3">ubiquitinyl hydrolase 1</fullName>
        <ecNumber evidence="3">3.4.19.12</ecNumber>
    </recommendedName>
</protein>
<dbReference type="WBParaSite" id="SSLN_0000766301-mRNA-1">
    <property type="protein sequence ID" value="SSLN_0000766301-mRNA-1"/>
    <property type="gene ID" value="SSLN_0000766301"/>
</dbReference>
<reference evidence="16 17" key="2">
    <citation type="submission" date="2018-11" db="EMBL/GenBank/DDBJ databases">
        <authorList>
            <consortium name="Pathogen Informatics"/>
        </authorList>
    </citation>
    <scope>NUCLEOTIDE SEQUENCE [LARGE SCALE GENOMIC DNA]</scope>
    <source>
        <strain evidence="16 17">NST_G2</strain>
    </source>
</reference>
<dbReference type="PROSITE" id="PS01358">
    <property type="entry name" value="ZF_RANBP2_1"/>
    <property type="match status" value="3"/>
</dbReference>
<evidence type="ECO:0000256" key="13">
    <source>
        <dbReference type="SAM" id="MobiDB-lite"/>
    </source>
</evidence>
<evidence type="ECO:0000256" key="7">
    <source>
        <dbReference type="ARBA" id="ARBA00022771"/>
    </source>
</evidence>
<proteinExistence type="inferred from homology"/>
<dbReference type="PROSITE" id="PS50199">
    <property type="entry name" value="ZF_RANBP2_2"/>
    <property type="match status" value="3"/>
</dbReference>
<keyword evidence="11" id="KW-0862">Zinc</keyword>
<reference evidence="18" key="1">
    <citation type="submission" date="2016-06" db="UniProtKB">
        <authorList>
            <consortium name="WormBaseParasite"/>
        </authorList>
    </citation>
    <scope>IDENTIFICATION</scope>
</reference>
<feature type="domain" description="RanBP2-type" evidence="14">
    <location>
        <begin position="96"/>
        <end position="130"/>
    </location>
</feature>
<evidence type="ECO:0000256" key="8">
    <source>
        <dbReference type="ARBA" id="ARBA00022786"/>
    </source>
</evidence>
<dbReference type="InterPro" id="IPR001876">
    <property type="entry name" value="Znf_RanBP2"/>
</dbReference>
<keyword evidence="9" id="KW-0378">Hydrolase</keyword>
<evidence type="ECO:0000313" key="18">
    <source>
        <dbReference type="WBParaSite" id="SSLN_0000766301-mRNA-1"/>
    </source>
</evidence>